<dbReference type="EMBL" id="ASPP01005263">
    <property type="protein sequence ID" value="ETO30876.1"/>
    <property type="molecule type" value="Genomic_DNA"/>
</dbReference>
<keyword evidence="3" id="KW-0238">DNA-binding</keyword>
<organism evidence="5 6">
    <name type="scientific">Reticulomyxa filosa</name>
    <dbReference type="NCBI Taxonomy" id="46433"/>
    <lineage>
        <taxon>Eukaryota</taxon>
        <taxon>Sar</taxon>
        <taxon>Rhizaria</taxon>
        <taxon>Retaria</taxon>
        <taxon>Foraminifera</taxon>
        <taxon>Monothalamids</taxon>
        <taxon>Reticulomyxidae</taxon>
        <taxon>Reticulomyxa</taxon>
    </lineage>
</organism>
<dbReference type="SUPFAM" id="SSF52540">
    <property type="entry name" value="P-loop containing nucleoside triphosphate hydrolases"/>
    <property type="match status" value="1"/>
</dbReference>
<dbReference type="Proteomes" id="UP000023152">
    <property type="component" value="Unassembled WGS sequence"/>
</dbReference>
<sequence>NKNENEDHHYIDPKLIQCVNDRADNYIESEYVHAIRSKYASQLHSQLPLKLDNSTDLYGYCFVIPIYTFKRYVVGDIHAFCRRFGFTFLHSNKSLFRITCPELQRAYIQFSSEEIKKREYQLRTDLTKDLRQCAEDLHEISATLAELDLSSSYAQLSLDRHYVRPHVLDETDYSKCNVLHIRNGRHPMVEMGNSFSLASFVPNDCLMDNSKRTFVITGANMSGKSTYIRTAALLVIMAQAGLFVPASEMTFAIVDQLFSRVGSTDQIAKDQSSFMVEMNECSHILKFCVCVYVYIC</sequence>
<keyword evidence="1" id="KW-0547">Nucleotide-binding</keyword>
<dbReference type="GO" id="GO:0043504">
    <property type="term" value="P:mitochondrial DNA repair"/>
    <property type="evidence" value="ECO:0007669"/>
    <property type="project" value="TreeGrafter"/>
</dbReference>
<dbReference type="InterPro" id="IPR036187">
    <property type="entry name" value="DNA_mismatch_repair_MutS_sf"/>
</dbReference>
<evidence type="ECO:0000313" key="5">
    <source>
        <dbReference type="EMBL" id="ETO30876.1"/>
    </source>
</evidence>
<dbReference type="OrthoDB" id="10252754at2759"/>
<dbReference type="PANTHER" id="PTHR11361:SF34">
    <property type="entry name" value="DNA MISMATCH REPAIR PROTEIN MSH1, MITOCHONDRIAL"/>
    <property type="match status" value="1"/>
</dbReference>
<dbReference type="GO" id="GO:0005524">
    <property type="term" value="F:ATP binding"/>
    <property type="evidence" value="ECO:0007669"/>
    <property type="project" value="UniProtKB-KW"/>
</dbReference>
<dbReference type="GO" id="GO:0140664">
    <property type="term" value="F:ATP-dependent DNA damage sensor activity"/>
    <property type="evidence" value="ECO:0007669"/>
    <property type="project" value="InterPro"/>
</dbReference>
<proteinExistence type="predicted"/>
<dbReference type="SUPFAM" id="SSF48334">
    <property type="entry name" value="DNA repair protein MutS, domain III"/>
    <property type="match status" value="1"/>
</dbReference>
<feature type="non-terminal residue" evidence="5">
    <location>
        <position position="1"/>
    </location>
</feature>
<name>X6NY49_RETFI</name>
<dbReference type="InterPro" id="IPR045076">
    <property type="entry name" value="MutS"/>
</dbReference>
<dbReference type="GO" id="GO:0005739">
    <property type="term" value="C:mitochondrion"/>
    <property type="evidence" value="ECO:0007669"/>
    <property type="project" value="TreeGrafter"/>
</dbReference>
<evidence type="ECO:0000256" key="2">
    <source>
        <dbReference type="ARBA" id="ARBA00022840"/>
    </source>
</evidence>
<evidence type="ECO:0000256" key="3">
    <source>
        <dbReference type="ARBA" id="ARBA00023125"/>
    </source>
</evidence>
<dbReference type="Gene3D" id="3.40.50.300">
    <property type="entry name" value="P-loop containing nucleotide triphosphate hydrolases"/>
    <property type="match status" value="1"/>
</dbReference>
<evidence type="ECO:0000313" key="6">
    <source>
        <dbReference type="Proteomes" id="UP000023152"/>
    </source>
</evidence>
<dbReference type="Pfam" id="PF00488">
    <property type="entry name" value="MutS_V"/>
    <property type="match status" value="1"/>
</dbReference>
<keyword evidence="6" id="KW-1185">Reference proteome</keyword>
<dbReference type="GO" id="GO:0030983">
    <property type="term" value="F:mismatched DNA binding"/>
    <property type="evidence" value="ECO:0007669"/>
    <property type="project" value="InterPro"/>
</dbReference>
<dbReference type="GO" id="GO:0006298">
    <property type="term" value="P:mismatch repair"/>
    <property type="evidence" value="ECO:0007669"/>
    <property type="project" value="InterPro"/>
</dbReference>
<dbReference type="GO" id="GO:0005634">
    <property type="term" value="C:nucleus"/>
    <property type="evidence" value="ECO:0007669"/>
    <property type="project" value="TreeGrafter"/>
</dbReference>
<dbReference type="InterPro" id="IPR000432">
    <property type="entry name" value="DNA_mismatch_repair_MutS_C"/>
</dbReference>
<keyword evidence="2" id="KW-0067">ATP-binding</keyword>
<gene>
    <name evidence="5" type="ORF">RFI_06245</name>
</gene>
<evidence type="ECO:0000256" key="1">
    <source>
        <dbReference type="ARBA" id="ARBA00022741"/>
    </source>
</evidence>
<protein>
    <submittedName>
        <fullName evidence="5">DNA mismatch repair protein MutS</fullName>
    </submittedName>
</protein>
<dbReference type="PANTHER" id="PTHR11361">
    <property type="entry name" value="DNA MISMATCH REPAIR PROTEIN MUTS FAMILY MEMBER"/>
    <property type="match status" value="1"/>
</dbReference>
<dbReference type="AlphaFoldDB" id="X6NY49"/>
<evidence type="ECO:0000259" key="4">
    <source>
        <dbReference type="SMART" id="SM00534"/>
    </source>
</evidence>
<dbReference type="InterPro" id="IPR027417">
    <property type="entry name" value="P-loop_NTPase"/>
</dbReference>
<reference evidence="5 6" key="1">
    <citation type="journal article" date="2013" name="Curr. Biol.">
        <title>The Genome of the Foraminiferan Reticulomyxa filosa.</title>
        <authorList>
            <person name="Glockner G."/>
            <person name="Hulsmann N."/>
            <person name="Schleicher M."/>
            <person name="Noegel A.A."/>
            <person name="Eichinger L."/>
            <person name="Gallinger C."/>
            <person name="Pawlowski J."/>
            <person name="Sierra R."/>
            <person name="Euteneuer U."/>
            <person name="Pillet L."/>
            <person name="Moustafa A."/>
            <person name="Platzer M."/>
            <person name="Groth M."/>
            <person name="Szafranski K."/>
            <person name="Schliwa M."/>
        </authorList>
    </citation>
    <scope>NUCLEOTIDE SEQUENCE [LARGE SCALE GENOMIC DNA]</scope>
</reference>
<dbReference type="SMART" id="SM00534">
    <property type="entry name" value="MUTSac"/>
    <property type="match status" value="1"/>
</dbReference>
<comment type="caution">
    <text evidence="5">The sequence shown here is derived from an EMBL/GenBank/DDBJ whole genome shotgun (WGS) entry which is preliminary data.</text>
</comment>
<feature type="domain" description="DNA mismatch repair proteins mutS family" evidence="4">
    <location>
        <begin position="211"/>
        <end position="294"/>
    </location>
</feature>
<accession>X6NY49</accession>